<reference evidence="3" key="1">
    <citation type="journal article" date="2019" name="Int. J. Syst. Evol. Microbiol.">
        <title>The Global Catalogue of Microorganisms (GCM) 10K type strain sequencing project: providing services to taxonomists for standard genome sequencing and annotation.</title>
        <authorList>
            <consortium name="The Broad Institute Genomics Platform"/>
            <consortium name="The Broad Institute Genome Sequencing Center for Infectious Disease"/>
            <person name="Wu L."/>
            <person name="Ma J."/>
        </authorList>
    </citation>
    <scope>NUCLEOTIDE SEQUENCE [LARGE SCALE GENOMIC DNA]</scope>
    <source>
        <strain evidence="3">CCUG 43114</strain>
    </source>
</reference>
<comment type="caution">
    <text evidence="2">The sequence shown here is derived from an EMBL/GenBank/DDBJ whole genome shotgun (WGS) entry which is preliminary data.</text>
</comment>
<dbReference type="PANTHER" id="PTHR20935:SF1">
    <property type="entry name" value="SLL1549 PROTEIN"/>
    <property type="match status" value="1"/>
</dbReference>
<accession>A0ABW0GIF6</accession>
<dbReference type="Gene3D" id="3.40.50.1240">
    <property type="entry name" value="Phosphoglycerate mutase-like"/>
    <property type="match status" value="1"/>
</dbReference>
<evidence type="ECO:0000256" key="1">
    <source>
        <dbReference type="ARBA" id="ARBA00022801"/>
    </source>
</evidence>
<dbReference type="InterPro" id="IPR051021">
    <property type="entry name" value="Mito_Ser/Thr_phosphatase"/>
</dbReference>
<keyword evidence="3" id="KW-1185">Reference proteome</keyword>
<keyword evidence="1" id="KW-0378">Hydrolase</keyword>
<dbReference type="RefSeq" id="WP_340268820.1">
    <property type="nucleotide sequence ID" value="NZ_JBBEOG010000003.1"/>
</dbReference>
<dbReference type="PANTHER" id="PTHR20935">
    <property type="entry name" value="PHOSPHOGLYCERATE MUTASE-RELATED"/>
    <property type="match status" value="1"/>
</dbReference>
<dbReference type="SMART" id="SM00855">
    <property type="entry name" value="PGAM"/>
    <property type="match status" value="1"/>
</dbReference>
<protein>
    <submittedName>
        <fullName evidence="2">SixA phosphatase family protein</fullName>
    </submittedName>
</protein>
<dbReference type="InterPro" id="IPR029033">
    <property type="entry name" value="His_PPase_superfam"/>
</dbReference>
<evidence type="ECO:0000313" key="3">
    <source>
        <dbReference type="Proteomes" id="UP001596122"/>
    </source>
</evidence>
<dbReference type="SUPFAM" id="SSF53254">
    <property type="entry name" value="Phosphoglycerate mutase-like"/>
    <property type="match status" value="1"/>
</dbReference>
<dbReference type="InterPro" id="IPR013078">
    <property type="entry name" value="His_Pase_superF_clade-1"/>
</dbReference>
<dbReference type="EMBL" id="JBHSLD010000004">
    <property type="protein sequence ID" value="MFC5379625.1"/>
    <property type="molecule type" value="Genomic_DNA"/>
</dbReference>
<dbReference type="Proteomes" id="UP001596122">
    <property type="component" value="Unassembled WGS sequence"/>
</dbReference>
<dbReference type="CDD" id="cd07067">
    <property type="entry name" value="HP_PGM_like"/>
    <property type="match status" value="1"/>
</dbReference>
<evidence type="ECO:0000313" key="2">
    <source>
        <dbReference type="EMBL" id="MFC5379625.1"/>
    </source>
</evidence>
<proteinExistence type="predicted"/>
<gene>
    <name evidence="2" type="ORF">ACFPJ6_02365</name>
</gene>
<dbReference type="Pfam" id="PF00300">
    <property type="entry name" value="His_Phos_1"/>
    <property type="match status" value="1"/>
</dbReference>
<name>A0ABW0GIF6_9MICO</name>
<organism evidence="2 3">
    <name type="scientific">Aquipuribacter nitratireducens</name>
    <dbReference type="NCBI Taxonomy" id="650104"/>
    <lineage>
        <taxon>Bacteria</taxon>
        <taxon>Bacillati</taxon>
        <taxon>Actinomycetota</taxon>
        <taxon>Actinomycetes</taxon>
        <taxon>Micrococcales</taxon>
        <taxon>Intrasporangiaceae</taxon>
        <taxon>Aquipuribacter</taxon>
    </lineage>
</organism>
<sequence length="190" mass="20302">MSDAAGGIAATAAGESRTRRGSRRLLVVRHAKAAYPDGVVDHDRPLTERGERDAAAVGRWMATERFVPDVVLTSDAVRALGTWELVAPELGVEPEVHVERRLYNADADTVLDLVRTHGGDAHTVAVFGHEPGLSTLARTLADPETSDPQELAGLSDRFPTAGVVVMRTRSAWVDTPLGGLVLARVVVPRS</sequence>